<feature type="transmembrane region" description="Helical" evidence="2">
    <location>
        <begin position="210"/>
        <end position="233"/>
    </location>
</feature>
<evidence type="ECO:0000313" key="3">
    <source>
        <dbReference type="EMBL" id="KKK49898.1"/>
    </source>
</evidence>
<reference evidence="3" key="1">
    <citation type="journal article" date="2015" name="Nature">
        <title>Complex archaea that bridge the gap between prokaryotes and eukaryotes.</title>
        <authorList>
            <person name="Spang A."/>
            <person name="Saw J.H."/>
            <person name="Jorgensen S.L."/>
            <person name="Zaremba-Niedzwiedzka K."/>
            <person name="Martijn J."/>
            <person name="Lind A.E."/>
            <person name="van Eijk R."/>
            <person name="Schleper C."/>
            <person name="Guy L."/>
            <person name="Ettema T.J."/>
        </authorList>
    </citation>
    <scope>NUCLEOTIDE SEQUENCE</scope>
</reference>
<keyword evidence="2" id="KW-0812">Transmembrane</keyword>
<feature type="compositionally biased region" description="Basic and acidic residues" evidence="1">
    <location>
        <begin position="92"/>
        <end position="107"/>
    </location>
</feature>
<gene>
    <name evidence="3" type="ORF">LCGC14_3130430</name>
</gene>
<sequence length="234" mass="25300">IQAFQRMTNDEFRSKHAASNSNTTGVTEDIDPGRECISPSLVANDPSPVPCTAKSGPPVSLLTETSPKSFEDAPETFHPTDSPEIKPASDNLADKIEGDLMSHKSDTVDAPAELPETSPKSSEDAPETFHPTDSPEIKPASDNVADKIEGDLIFHKSDTVDAPAEKTAVVVPSKSNDWRIREDPDAEESTEWDPAGLKIRDKDGLERLNMAAKLGAALIIMAVLITTCLFLLYF</sequence>
<feature type="region of interest" description="Disordered" evidence="1">
    <location>
        <begin position="1"/>
        <end position="144"/>
    </location>
</feature>
<dbReference type="EMBL" id="LAZR01068302">
    <property type="protein sequence ID" value="KKK49898.1"/>
    <property type="molecule type" value="Genomic_DNA"/>
</dbReference>
<dbReference type="AlphaFoldDB" id="A0A0F8VZW9"/>
<feature type="non-terminal residue" evidence="3">
    <location>
        <position position="1"/>
    </location>
</feature>
<evidence type="ECO:0000256" key="1">
    <source>
        <dbReference type="SAM" id="MobiDB-lite"/>
    </source>
</evidence>
<name>A0A0F8VZW9_9ZZZZ</name>
<feature type="compositionally biased region" description="Polar residues" evidence="1">
    <location>
        <begin position="17"/>
        <end position="26"/>
    </location>
</feature>
<keyword evidence="2" id="KW-1133">Transmembrane helix</keyword>
<accession>A0A0F8VZW9</accession>
<protein>
    <submittedName>
        <fullName evidence="3">Uncharacterized protein</fullName>
    </submittedName>
</protein>
<keyword evidence="2" id="KW-0472">Membrane</keyword>
<proteinExistence type="predicted"/>
<comment type="caution">
    <text evidence="3">The sequence shown here is derived from an EMBL/GenBank/DDBJ whole genome shotgun (WGS) entry which is preliminary data.</text>
</comment>
<evidence type="ECO:0000256" key="2">
    <source>
        <dbReference type="SAM" id="Phobius"/>
    </source>
</evidence>
<organism evidence="3">
    <name type="scientific">marine sediment metagenome</name>
    <dbReference type="NCBI Taxonomy" id="412755"/>
    <lineage>
        <taxon>unclassified sequences</taxon>
        <taxon>metagenomes</taxon>
        <taxon>ecological metagenomes</taxon>
    </lineage>
</organism>